<keyword evidence="2" id="KW-0902">Two-component regulatory system</keyword>
<dbReference type="InterPro" id="IPR011006">
    <property type="entry name" value="CheY-like_superfamily"/>
</dbReference>
<keyword evidence="5" id="KW-0804">Transcription</keyword>
<dbReference type="CDD" id="cd00383">
    <property type="entry name" value="trans_reg_C"/>
    <property type="match status" value="1"/>
</dbReference>
<keyword evidence="11" id="KW-1185">Reference proteome</keyword>
<evidence type="ECO:0000256" key="5">
    <source>
        <dbReference type="ARBA" id="ARBA00023163"/>
    </source>
</evidence>
<organism evidence="10 11">
    <name type="scientific">Alicyclobacillus fodiniaquatilis</name>
    <dbReference type="NCBI Taxonomy" id="1661150"/>
    <lineage>
        <taxon>Bacteria</taxon>
        <taxon>Bacillati</taxon>
        <taxon>Bacillota</taxon>
        <taxon>Bacilli</taxon>
        <taxon>Bacillales</taxon>
        <taxon>Alicyclobacillaceae</taxon>
        <taxon>Alicyclobacillus</taxon>
    </lineage>
</organism>
<name>A0ABW4JHQ3_9BACL</name>
<reference evidence="11" key="1">
    <citation type="journal article" date="2019" name="Int. J. Syst. Evol. Microbiol.">
        <title>The Global Catalogue of Microorganisms (GCM) 10K type strain sequencing project: providing services to taxonomists for standard genome sequencing and annotation.</title>
        <authorList>
            <consortium name="The Broad Institute Genomics Platform"/>
            <consortium name="The Broad Institute Genome Sequencing Center for Infectious Disease"/>
            <person name="Wu L."/>
            <person name="Ma J."/>
        </authorList>
    </citation>
    <scope>NUCLEOTIDE SEQUENCE [LARGE SCALE GENOMIC DNA]</scope>
    <source>
        <strain evidence="11">CGMCC 1.12286</strain>
    </source>
</reference>
<evidence type="ECO:0000256" key="1">
    <source>
        <dbReference type="ARBA" id="ARBA00022553"/>
    </source>
</evidence>
<dbReference type="Gene3D" id="1.10.10.10">
    <property type="entry name" value="Winged helix-like DNA-binding domain superfamily/Winged helix DNA-binding domain"/>
    <property type="match status" value="1"/>
</dbReference>
<dbReference type="SMART" id="SM00448">
    <property type="entry name" value="REC"/>
    <property type="match status" value="1"/>
</dbReference>
<dbReference type="Pfam" id="PF00072">
    <property type="entry name" value="Response_reg"/>
    <property type="match status" value="1"/>
</dbReference>
<dbReference type="InterPro" id="IPR036388">
    <property type="entry name" value="WH-like_DNA-bd_sf"/>
</dbReference>
<evidence type="ECO:0000259" key="8">
    <source>
        <dbReference type="PROSITE" id="PS50110"/>
    </source>
</evidence>
<sequence length="234" mass="26178">IGMIEDDAQLASILARQLGRFEFAPHMVDCYGDIVEEIRQLQPHAILLDVNLPQYDGFYWCRLIRRVTRAPIIFVSARNAGMDQVFALENGGDDYVIKPFDVDVLVAKLRAQIRRAYGAYAVETATVTPTDSSIACGALRLNTRRMEIAFAHQVSVLTKTETELMRQLMEAAGDVVSRDTLLGALWDDTDFVDDNTLTVNVTRLRRKLASLGLDDIIRTVRGVGYQLSLAERAD</sequence>
<dbReference type="InterPro" id="IPR001789">
    <property type="entry name" value="Sig_transdc_resp-reg_receiver"/>
</dbReference>
<dbReference type="SMART" id="SM00862">
    <property type="entry name" value="Trans_reg_C"/>
    <property type="match status" value="1"/>
</dbReference>
<evidence type="ECO:0000313" key="11">
    <source>
        <dbReference type="Proteomes" id="UP001597079"/>
    </source>
</evidence>
<dbReference type="RefSeq" id="WP_377943325.1">
    <property type="nucleotide sequence ID" value="NZ_JBHUCX010000028.1"/>
</dbReference>
<dbReference type="EMBL" id="JBHUCX010000028">
    <property type="protein sequence ID" value="MFD1675454.1"/>
    <property type="molecule type" value="Genomic_DNA"/>
</dbReference>
<evidence type="ECO:0000256" key="4">
    <source>
        <dbReference type="ARBA" id="ARBA00023125"/>
    </source>
</evidence>
<feature type="domain" description="OmpR/PhoB-type" evidence="9">
    <location>
        <begin position="131"/>
        <end position="229"/>
    </location>
</feature>
<evidence type="ECO:0000313" key="10">
    <source>
        <dbReference type="EMBL" id="MFD1675454.1"/>
    </source>
</evidence>
<gene>
    <name evidence="10" type="ORF">ACFSB2_12200</name>
</gene>
<feature type="modified residue" description="4-aspartylphosphate" evidence="6">
    <location>
        <position position="49"/>
    </location>
</feature>
<evidence type="ECO:0000259" key="9">
    <source>
        <dbReference type="PROSITE" id="PS51755"/>
    </source>
</evidence>
<feature type="domain" description="Response regulatory" evidence="8">
    <location>
        <begin position="1"/>
        <end position="113"/>
    </location>
</feature>
<evidence type="ECO:0000256" key="2">
    <source>
        <dbReference type="ARBA" id="ARBA00023012"/>
    </source>
</evidence>
<dbReference type="Gene3D" id="3.40.50.2300">
    <property type="match status" value="1"/>
</dbReference>
<dbReference type="InterPro" id="IPR039420">
    <property type="entry name" value="WalR-like"/>
</dbReference>
<dbReference type="Proteomes" id="UP001597079">
    <property type="component" value="Unassembled WGS sequence"/>
</dbReference>
<accession>A0ABW4JHQ3</accession>
<evidence type="ECO:0000256" key="6">
    <source>
        <dbReference type="PROSITE-ProRule" id="PRU00169"/>
    </source>
</evidence>
<dbReference type="InterPro" id="IPR016032">
    <property type="entry name" value="Sig_transdc_resp-reg_C-effctor"/>
</dbReference>
<feature type="DNA-binding region" description="OmpR/PhoB-type" evidence="7">
    <location>
        <begin position="131"/>
        <end position="229"/>
    </location>
</feature>
<dbReference type="Gene3D" id="6.10.250.690">
    <property type="match status" value="1"/>
</dbReference>
<keyword evidence="4 7" id="KW-0238">DNA-binding</keyword>
<evidence type="ECO:0000256" key="3">
    <source>
        <dbReference type="ARBA" id="ARBA00023015"/>
    </source>
</evidence>
<proteinExistence type="predicted"/>
<keyword evidence="1 6" id="KW-0597">Phosphoprotein</keyword>
<dbReference type="PROSITE" id="PS51755">
    <property type="entry name" value="OMPR_PHOB"/>
    <property type="match status" value="1"/>
</dbReference>
<dbReference type="PANTHER" id="PTHR48111">
    <property type="entry name" value="REGULATOR OF RPOS"/>
    <property type="match status" value="1"/>
</dbReference>
<dbReference type="PANTHER" id="PTHR48111:SF43">
    <property type="entry name" value="STAGE 0 SPORULATION PROTEIN A HOMOLOG"/>
    <property type="match status" value="1"/>
</dbReference>
<dbReference type="PROSITE" id="PS50110">
    <property type="entry name" value="RESPONSE_REGULATORY"/>
    <property type="match status" value="1"/>
</dbReference>
<protein>
    <submittedName>
        <fullName evidence="10">Response regulator transcription factor</fullName>
    </submittedName>
</protein>
<dbReference type="SUPFAM" id="SSF46894">
    <property type="entry name" value="C-terminal effector domain of the bipartite response regulators"/>
    <property type="match status" value="1"/>
</dbReference>
<comment type="caution">
    <text evidence="10">The sequence shown here is derived from an EMBL/GenBank/DDBJ whole genome shotgun (WGS) entry which is preliminary data.</text>
</comment>
<keyword evidence="3" id="KW-0805">Transcription regulation</keyword>
<evidence type="ECO:0000256" key="7">
    <source>
        <dbReference type="PROSITE-ProRule" id="PRU01091"/>
    </source>
</evidence>
<feature type="non-terminal residue" evidence="10">
    <location>
        <position position="1"/>
    </location>
</feature>
<dbReference type="SUPFAM" id="SSF52172">
    <property type="entry name" value="CheY-like"/>
    <property type="match status" value="1"/>
</dbReference>
<dbReference type="InterPro" id="IPR001867">
    <property type="entry name" value="OmpR/PhoB-type_DNA-bd"/>
</dbReference>
<dbReference type="Pfam" id="PF00486">
    <property type="entry name" value="Trans_reg_C"/>
    <property type="match status" value="1"/>
</dbReference>